<comment type="subcellular location">
    <subcellularLocation>
        <location evidence="1">Secreted</location>
    </subcellularLocation>
</comment>
<keyword evidence="6" id="KW-0165">Cleavage on pair of basic residues</keyword>
<evidence type="ECO:0000313" key="13">
    <source>
        <dbReference type="EMBL" id="AIU99936.1"/>
    </source>
</evidence>
<evidence type="ECO:0000256" key="5">
    <source>
        <dbReference type="ARBA" id="ARBA00022577"/>
    </source>
</evidence>
<protein>
    <submittedName>
        <fullName evidence="13">Brevinin-1WY4</fullName>
    </submittedName>
</protein>
<feature type="chain" id="PRO_5001969142" evidence="10">
    <location>
        <begin position="23"/>
        <end position="70"/>
    </location>
</feature>
<name>A0A0A0R7S6_AMOWU</name>
<evidence type="ECO:0000259" key="12">
    <source>
        <dbReference type="Pfam" id="PF08018"/>
    </source>
</evidence>
<dbReference type="GO" id="GO:0050832">
    <property type="term" value="P:defense response to fungus"/>
    <property type="evidence" value="ECO:0007669"/>
    <property type="project" value="UniProtKB-KW"/>
</dbReference>
<evidence type="ECO:0000256" key="1">
    <source>
        <dbReference type="ARBA" id="ARBA00004613"/>
    </source>
</evidence>
<dbReference type="InterPro" id="IPR012520">
    <property type="entry name" value="Antimicrobial_frog_1"/>
</dbReference>
<organism evidence="13">
    <name type="scientific">Amolops wuyiensis</name>
    <name type="common">Wuyi torrent frog</name>
    <name type="synonym">Staurois wuyiensis</name>
    <dbReference type="NCBI Taxonomy" id="120494"/>
    <lineage>
        <taxon>Eukaryota</taxon>
        <taxon>Metazoa</taxon>
        <taxon>Chordata</taxon>
        <taxon>Craniata</taxon>
        <taxon>Vertebrata</taxon>
        <taxon>Euteleostomi</taxon>
        <taxon>Amphibia</taxon>
        <taxon>Batrachia</taxon>
        <taxon>Anura</taxon>
        <taxon>Neobatrachia</taxon>
        <taxon>Ranoidea</taxon>
        <taxon>Ranidae</taxon>
        <taxon>Amolops</taxon>
    </lineage>
</organism>
<feature type="signal peptide" evidence="10">
    <location>
        <begin position="1"/>
        <end position="22"/>
    </location>
</feature>
<keyword evidence="9" id="KW-0204">Cytolysis</keyword>
<keyword evidence="4" id="KW-0929">Antimicrobial</keyword>
<evidence type="ECO:0000256" key="9">
    <source>
        <dbReference type="ARBA" id="ARBA00022852"/>
    </source>
</evidence>
<dbReference type="GO" id="GO:0005576">
    <property type="term" value="C:extracellular region"/>
    <property type="evidence" value="ECO:0007669"/>
    <property type="project" value="UniProtKB-SubCell"/>
</dbReference>
<dbReference type="InterPro" id="IPR004275">
    <property type="entry name" value="Frog_antimicrobial_propeptide"/>
</dbReference>
<dbReference type="GO" id="GO:0098542">
    <property type="term" value="P:defense response to other organism"/>
    <property type="evidence" value="ECO:0007669"/>
    <property type="project" value="InterPro"/>
</dbReference>
<feature type="domain" description="Frog antimicrobial peptide brevinin-1 type" evidence="12">
    <location>
        <begin position="47"/>
        <end position="70"/>
    </location>
</feature>
<keyword evidence="8" id="KW-0354">Hemolysis</keyword>
<dbReference type="Pfam" id="PF03032">
    <property type="entry name" value="FSAP_sig_propep"/>
    <property type="match status" value="1"/>
</dbReference>
<keyword evidence="3" id="KW-0964">Secreted</keyword>
<keyword evidence="7 10" id="KW-0732">Signal</keyword>
<evidence type="ECO:0000256" key="2">
    <source>
        <dbReference type="ARBA" id="ARBA00008230"/>
    </source>
</evidence>
<dbReference type="EMBL" id="KF922287">
    <property type="protein sequence ID" value="AIU99936.1"/>
    <property type="molecule type" value="mRNA"/>
</dbReference>
<dbReference type="Pfam" id="PF08018">
    <property type="entry name" value="Antimicrobial_1"/>
    <property type="match status" value="1"/>
</dbReference>
<evidence type="ECO:0000256" key="6">
    <source>
        <dbReference type="ARBA" id="ARBA00022685"/>
    </source>
</evidence>
<feature type="domain" description="Frog antimicrobial peptide propeptide" evidence="11">
    <location>
        <begin position="2"/>
        <end position="45"/>
    </location>
</feature>
<dbReference type="GO" id="GO:0031640">
    <property type="term" value="P:killing of cells of another organism"/>
    <property type="evidence" value="ECO:0007669"/>
    <property type="project" value="UniProtKB-KW"/>
</dbReference>
<evidence type="ECO:0000256" key="3">
    <source>
        <dbReference type="ARBA" id="ARBA00022525"/>
    </source>
</evidence>
<evidence type="ECO:0000256" key="7">
    <source>
        <dbReference type="ARBA" id="ARBA00022729"/>
    </source>
</evidence>
<evidence type="ECO:0000256" key="10">
    <source>
        <dbReference type="SAM" id="SignalP"/>
    </source>
</evidence>
<proteinExistence type="evidence at transcript level"/>
<accession>A0A0A0R7S6</accession>
<comment type="similarity">
    <text evidence="2">Belongs to the frog skin active peptide (FSAP) family. Brevinin subfamily.</text>
</comment>
<evidence type="ECO:0000259" key="11">
    <source>
        <dbReference type="Pfam" id="PF03032"/>
    </source>
</evidence>
<keyword evidence="5" id="KW-0295">Fungicide</keyword>
<sequence>MFTLKKSMLLLLFLGTINLSLCEQERNAEEERRDDEDKRDVEVEKRFLGPLLGLVGKVVPTLFCKISKKC</sequence>
<evidence type="ECO:0000256" key="8">
    <source>
        <dbReference type="ARBA" id="ARBA00022735"/>
    </source>
</evidence>
<dbReference type="AlphaFoldDB" id="A0A0A0R7S6"/>
<reference evidence="13" key="1">
    <citation type="submission" date="2013-12" db="EMBL/GenBank/DDBJ databases">
        <title>Amolops wuyiensis.</title>
        <authorList>
            <person name="Wang H."/>
            <person name="Liu J."/>
        </authorList>
    </citation>
    <scope>NUCLEOTIDE SEQUENCE</scope>
    <source>
        <strain evidence="13">Wy20131104</strain>
    </source>
</reference>
<evidence type="ECO:0000256" key="4">
    <source>
        <dbReference type="ARBA" id="ARBA00022529"/>
    </source>
</evidence>